<reference evidence="10" key="1">
    <citation type="submission" date="2016-10" db="EMBL/GenBank/DDBJ databases">
        <authorList>
            <person name="Varghese N."/>
            <person name="Submissions S."/>
        </authorList>
    </citation>
    <scope>NUCLEOTIDE SEQUENCE [LARGE SCALE GENOMIC DNA]</scope>
    <source>
        <strain evidence="10">DSM 6150</strain>
    </source>
</reference>
<gene>
    <name evidence="8" type="primary">rnfA</name>
    <name evidence="9" type="ORF">SAMN05660284_01439</name>
</gene>
<keyword evidence="10" id="KW-1185">Reference proteome</keyword>
<dbReference type="NCBIfam" id="TIGR01943">
    <property type="entry name" value="rnfA"/>
    <property type="match status" value="1"/>
</dbReference>
<keyword evidence="8" id="KW-0997">Cell inner membrane</keyword>
<dbReference type="InterPro" id="IPR003667">
    <property type="entry name" value="NqrDE/RnfAE"/>
</dbReference>
<comment type="similarity">
    <text evidence="8">Belongs to the NqrDE/RnfAE family.</text>
</comment>
<evidence type="ECO:0000256" key="6">
    <source>
        <dbReference type="ARBA" id="ARBA00022989"/>
    </source>
</evidence>
<feature type="transmembrane region" description="Helical" evidence="8">
    <location>
        <begin position="99"/>
        <end position="122"/>
    </location>
</feature>
<evidence type="ECO:0000256" key="8">
    <source>
        <dbReference type="HAMAP-Rule" id="MF_00459"/>
    </source>
</evidence>
<protein>
    <recommendedName>
        <fullName evidence="8">Ion-translocating oxidoreductase complex subunit A</fullName>
        <ecNumber evidence="8">7.-.-.-</ecNumber>
    </recommendedName>
    <alternativeName>
        <fullName evidence="8">Rnf electron transport complex subunit A</fullName>
    </alternativeName>
</protein>
<proteinExistence type="inferred from homology"/>
<evidence type="ECO:0000256" key="2">
    <source>
        <dbReference type="ARBA" id="ARBA00022448"/>
    </source>
</evidence>
<dbReference type="STRING" id="83765.SAMN05660284_01439"/>
<dbReference type="InterPro" id="IPR050133">
    <property type="entry name" value="NqrDE/RnfAE_oxidrdctase"/>
</dbReference>
<dbReference type="HAMAP" id="MF_00459">
    <property type="entry name" value="RsxA_RnfA"/>
    <property type="match status" value="1"/>
</dbReference>
<feature type="transmembrane region" description="Helical" evidence="8">
    <location>
        <begin position="71"/>
        <end position="92"/>
    </location>
</feature>
<dbReference type="RefSeq" id="WP_091193927.1">
    <property type="nucleotide sequence ID" value="NZ_FOVE01000009.1"/>
</dbReference>
<dbReference type="GO" id="GO:0022900">
    <property type="term" value="P:electron transport chain"/>
    <property type="evidence" value="ECO:0007669"/>
    <property type="project" value="UniProtKB-UniRule"/>
</dbReference>
<evidence type="ECO:0000313" key="9">
    <source>
        <dbReference type="EMBL" id="SFN42320.1"/>
    </source>
</evidence>
<dbReference type="AlphaFoldDB" id="A0A1I4YXF8"/>
<keyword evidence="8" id="KW-1003">Cell membrane</keyword>
<dbReference type="PIRSF" id="PIRSF006102">
    <property type="entry name" value="NQR_DE"/>
    <property type="match status" value="1"/>
</dbReference>
<dbReference type="EC" id="7.-.-.-" evidence="8"/>
<feature type="transmembrane region" description="Helical" evidence="8">
    <location>
        <begin position="166"/>
        <end position="190"/>
    </location>
</feature>
<dbReference type="GO" id="GO:0012505">
    <property type="term" value="C:endomembrane system"/>
    <property type="evidence" value="ECO:0007669"/>
    <property type="project" value="UniProtKB-SubCell"/>
</dbReference>
<dbReference type="OrthoDB" id="9803631at2"/>
<dbReference type="PANTHER" id="PTHR30335:SF0">
    <property type="entry name" value="ION-TRANSLOCATING OXIDOREDUCTASE COMPLEX SUBUNIT A"/>
    <property type="match status" value="1"/>
</dbReference>
<evidence type="ECO:0000256" key="5">
    <source>
        <dbReference type="ARBA" id="ARBA00022982"/>
    </source>
</evidence>
<dbReference type="Proteomes" id="UP000242869">
    <property type="component" value="Unassembled WGS sequence"/>
</dbReference>
<keyword evidence="6 8" id="KW-1133">Transmembrane helix</keyword>
<keyword evidence="4 8" id="KW-1278">Translocase</keyword>
<dbReference type="EMBL" id="FOVE01000009">
    <property type="protein sequence ID" value="SFN42320.1"/>
    <property type="molecule type" value="Genomic_DNA"/>
</dbReference>
<organism evidence="9 10">
    <name type="scientific">Formivibrio citricus</name>
    <dbReference type="NCBI Taxonomy" id="83765"/>
    <lineage>
        <taxon>Bacteria</taxon>
        <taxon>Pseudomonadati</taxon>
        <taxon>Pseudomonadota</taxon>
        <taxon>Betaproteobacteria</taxon>
        <taxon>Neisseriales</taxon>
        <taxon>Chitinibacteraceae</taxon>
        <taxon>Formivibrio</taxon>
    </lineage>
</organism>
<name>A0A1I4YXF8_9NEIS</name>
<keyword evidence="7 8" id="KW-0472">Membrane</keyword>
<keyword evidence="2 8" id="KW-0813">Transport</keyword>
<keyword evidence="3 8" id="KW-0812">Transmembrane</keyword>
<comment type="subunit">
    <text evidence="8">The complex is composed of six subunits: RnfA, RnfB, RnfC, RnfD, RnfE and RnfG.</text>
</comment>
<dbReference type="Pfam" id="PF02508">
    <property type="entry name" value="Rnf-Nqr"/>
    <property type="match status" value="1"/>
</dbReference>
<evidence type="ECO:0000313" key="10">
    <source>
        <dbReference type="Proteomes" id="UP000242869"/>
    </source>
</evidence>
<feature type="transmembrane region" description="Helical" evidence="8">
    <location>
        <begin position="134"/>
        <end position="154"/>
    </location>
</feature>
<feature type="transmembrane region" description="Helical" evidence="8">
    <location>
        <begin position="38"/>
        <end position="59"/>
    </location>
</feature>
<dbReference type="PANTHER" id="PTHR30335">
    <property type="entry name" value="INTEGRAL MEMBRANE PROTEIN OF SOXR-REDUCING COMPLEX"/>
    <property type="match status" value="1"/>
</dbReference>
<dbReference type="NCBIfam" id="NF003481">
    <property type="entry name" value="PRK05151.1"/>
    <property type="match status" value="1"/>
</dbReference>
<sequence>MREYFFLILSTVLVNNVVLVKFLGLCPFMGVSRQVSSSVGMGMATTFVLTLAAAAAWMLENWLLLPLGLAYLRILAFILVIAALVQFVELVIKKTSPALYQVLGIFLPLITTNCAVLGVALLNAQEKAGFVRSTLSGFGAALGFSLVLVLFAGVRERLAVSKVPAAFAGAPISFMTAGLLALAFMGFAGLQLG</sequence>
<evidence type="ECO:0000256" key="1">
    <source>
        <dbReference type="ARBA" id="ARBA00004127"/>
    </source>
</evidence>
<feature type="transmembrane region" description="Helical" evidence="8">
    <location>
        <begin position="6"/>
        <end position="26"/>
    </location>
</feature>
<evidence type="ECO:0000256" key="4">
    <source>
        <dbReference type="ARBA" id="ARBA00022967"/>
    </source>
</evidence>
<dbReference type="GO" id="GO:0005886">
    <property type="term" value="C:plasma membrane"/>
    <property type="evidence" value="ECO:0007669"/>
    <property type="project" value="UniProtKB-SubCell"/>
</dbReference>
<keyword evidence="5 8" id="KW-0249">Electron transport</keyword>
<comment type="function">
    <text evidence="8">Part of a membrane-bound complex that couples electron transfer with translocation of ions across the membrane.</text>
</comment>
<evidence type="ECO:0000256" key="3">
    <source>
        <dbReference type="ARBA" id="ARBA00022692"/>
    </source>
</evidence>
<dbReference type="InterPro" id="IPR011293">
    <property type="entry name" value="Ion_transpt_RnfA/RsxA"/>
</dbReference>
<evidence type="ECO:0000256" key="7">
    <source>
        <dbReference type="ARBA" id="ARBA00023136"/>
    </source>
</evidence>
<accession>A0A1I4YXF8</accession>
<comment type="subcellular location">
    <subcellularLocation>
        <location evidence="8">Cell inner membrane</location>
        <topology evidence="8">Multi-pass membrane protein</topology>
    </subcellularLocation>
    <subcellularLocation>
        <location evidence="1">Endomembrane system</location>
        <topology evidence="1">Multi-pass membrane protein</topology>
    </subcellularLocation>
</comment>